<dbReference type="EMBL" id="CAJPIZ010008926">
    <property type="protein sequence ID" value="CAG2111479.1"/>
    <property type="molecule type" value="Genomic_DNA"/>
</dbReference>
<dbReference type="OrthoDB" id="6020543at2759"/>
<dbReference type="GO" id="GO:0005576">
    <property type="term" value="C:extracellular region"/>
    <property type="evidence" value="ECO:0007669"/>
    <property type="project" value="InterPro"/>
</dbReference>
<keyword evidence="1" id="KW-0732">Signal</keyword>
<dbReference type="Gene3D" id="2.170.140.10">
    <property type="entry name" value="Chitin binding domain"/>
    <property type="match status" value="1"/>
</dbReference>
<organism evidence="3">
    <name type="scientific">Medioppia subpectinata</name>
    <dbReference type="NCBI Taxonomy" id="1979941"/>
    <lineage>
        <taxon>Eukaryota</taxon>
        <taxon>Metazoa</taxon>
        <taxon>Ecdysozoa</taxon>
        <taxon>Arthropoda</taxon>
        <taxon>Chelicerata</taxon>
        <taxon>Arachnida</taxon>
        <taxon>Acari</taxon>
        <taxon>Acariformes</taxon>
        <taxon>Sarcoptiformes</taxon>
        <taxon>Oribatida</taxon>
        <taxon>Brachypylina</taxon>
        <taxon>Oppioidea</taxon>
        <taxon>Oppiidae</taxon>
        <taxon>Medioppia</taxon>
    </lineage>
</organism>
<evidence type="ECO:0000313" key="4">
    <source>
        <dbReference type="Proteomes" id="UP000759131"/>
    </source>
</evidence>
<sequence length="85" mass="9823">MLKIVLVLSAVALCYAWATPAPTPVPTPTQDPVDYFCTRDGYMPTVDVHKYYQCERIGPHQWRIVIKSCPEGLVWHQELKRCDFE</sequence>
<dbReference type="AlphaFoldDB" id="A0A7R9KXC7"/>
<evidence type="ECO:0000313" key="3">
    <source>
        <dbReference type="EMBL" id="CAD7631049.1"/>
    </source>
</evidence>
<accession>A0A7R9KXC7</accession>
<dbReference type="Proteomes" id="UP000759131">
    <property type="component" value="Unassembled WGS sequence"/>
</dbReference>
<reference evidence="3" key="1">
    <citation type="submission" date="2020-11" db="EMBL/GenBank/DDBJ databases">
        <authorList>
            <person name="Tran Van P."/>
        </authorList>
    </citation>
    <scope>NUCLEOTIDE SEQUENCE</scope>
</reference>
<dbReference type="EMBL" id="OC863501">
    <property type="protein sequence ID" value="CAD7631049.1"/>
    <property type="molecule type" value="Genomic_DNA"/>
</dbReference>
<dbReference type="GO" id="GO:0008061">
    <property type="term" value="F:chitin binding"/>
    <property type="evidence" value="ECO:0007669"/>
    <property type="project" value="InterPro"/>
</dbReference>
<evidence type="ECO:0000256" key="1">
    <source>
        <dbReference type="SAM" id="SignalP"/>
    </source>
</evidence>
<dbReference type="InterPro" id="IPR002557">
    <property type="entry name" value="Chitin-bd_dom"/>
</dbReference>
<protein>
    <recommendedName>
        <fullName evidence="2">Chitin-binding type-2 domain-containing protein</fullName>
    </recommendedName>
</protein>
<feature type="domain" description="Chitin-binding type-2" evidence="2">
    <location>
        <begin position="37"/>
        <end position="84"/>
    </location>
</feature>
<dbReference type="Pfam" id="PF01607">
    <property type="entry name" value="CBM_14"/>
    <property type="match status" value="1"/>
</dbReference>
<evidence type="ECO:0000259" key="2">
    <source>
        <dbReference type="Pfam" id="PF01607"/>
    </source>
</evidence>
<gene>
    <name evidence="3" type="ORF">OSB1V03_LOCUS11460</name>
</gene>
<feature type="chain" id="PRO_5035591862" description="Chitin-binding type-2 domain-containing protein" evidence="1">
    <location>
        <begin position="17"/>
        <end position="85"/>
    </location>
</feature>
<name>A0A7R9KXC7_9ACAR</name>
<proteinExistence type="predicted"/>
<dbReference type="InterPro" id="IPR036508">
    <property type="entry name" value="Chitin-bd_dom_sf"/>
</dbReference>
<keyword evidence="4" id="KW-1185">Reference proteome</keyword>
<dbReference type="SUPFAM" id="SSF57625">
    <property type="entry name" value="Invertebrate chitin-binding proteins"/>
    <property type="match status" value="1"/>
</dbReference>
<feature type="signal peptide" evidence="1">
    <location>
        <begin position="1"/>
        <end position="16"/>
    </location>
</feature>